<dbReference type="InterPro" id="IPR017916">
    <property type="entry name" value="SB_dom"/>
</dbReference>
<evidence type="ECO:0000256" key="5">
    <source>
        <dbReference type="ARBA" id="ARBA00022927"/>
    </source>
</evidence>
<dbReference type="GO" id="GO:0006623">
    <property type="term" value="P:protein targeting to vacuole"/>
    <property type="evidence" value="ECO:0007669"/>
    <property type="project" value="EnsemblFungi"/>
</dbReference>
<dbReference type="GO" id="GO:0045324">
    <property type="term" value="P:late endosome to vacuole transport"/>
    <property type="evidence" value="ECO:0007669"/>
    <property type="project" value="EnsemblFungi"/>
</dbReference>
<dbReference type="GO" id="GO:0043130">
    <property type="term" value="F:ubiquitin binding"/>
    <property type="evidence" value="ECO:0007669"/>
    <property type="project" value="EnsemblFungi"/>
</dbReference>
<dbReference type="PROSITE" id="PS51312">
    <property type="entry name" value="SB"/>
    <property type="match status" value="1"/>
</dbReference>
<dbReference type="KEGG" id="tdl:TDEL_0B05940"/>
<dbReference type="eggNOG" id="KOG2391">
    <property type="taxonomic scope" value="Eukaryota"/>
</dbReference>
<feature type="compositionally biased region" description="Pro residues" evidence="8">
    <location>
        <begin position="171"/>
        <end position="182"/>
    </location>
</feature>
<reference evidence="11 12" key="1">
    <citation type="journal article" date="2011" name="Proc. Natl. Acad. Sci. U.S.A.">
        <title>Evolutionary erosion of yeast sex chromosomes by mating-type switching accidents.</title>
        <authorList>
            <person name="Gordon J.L."/>
            <person name="Armisen D."/>
            <person name="Proux-Wera E."/>
            <person name="Oheigeartaigh S.S."/>
            <person name="Byrne K.P."/>
            <person name="Wolfe K.H."/>
        </authorList>
    </citation>
    <scope>NUCLEOTIDE SEQUENCE [LARGE SCALE GENOMIC DNA]</scope>
    <source>
        <strain evidence="12">ATCC 10662 / CBS 1146 / NBRC 0425 / NCYC 2629 / NRRL Y-866</strain>
    </source>
</reference>
<keyword evidence="3 7" id="KW-0813">Transport</keyword>
<dbReference type="Pfam" id="PF05743">
    <property type="entry name" value="UEV"/>
    <property type="match status" value="1"/>
</dbReference>
<dbReference type="PANTHER" id="PTHR23306:SF3">
    <property type="entry name" value="TUMOR SUPPRESSOR PROTEIN 101"/>
    <property type="match status" value="1"/>
</dbReference>
<keyword evidence="6" id="KW-0175">Coiled coil</keyword>
<dbReference type="InParanoid" id="G8ZQ29"/>
<evidence type="ECO:0000256" key="2">
    <source>
        <dbReference type="ARBA" id="ARBA00009594"/>
    </source>
</evidence>
<comment type="subcellular location">
    <subcellularLocation>
        <location evidence="1">Endosome</location>
    </subcellularLocation>
</comment>
<dbReference type="GO" id="GO:1902915">
    <property type="term" value="P:negative regulation of protein polyubiquitination"/>
    <property type="evidence" value="ECO:0007669"/>
    <property type="project" value="EnsemblFungi"/>
</dbReference>
<dbReference type="CDD" id="cd11685">
    <property type="entry name" value="UEV_TSG101-like"/>
    <property type="match status" value="1"/>
</dbReference>
<dbReference type="OrthoDB" id="306304at2759"/>
<dbReference type="AlphaFoldDB" id="G8ZQ29"/>
<dbReference type="GO" id="GO:0061709">
    <property type="term" value="P:reticulophagy"/>
    <property type="evidence" value="ECO:0007669"/>
    <property type="project" value="EnsemblFungi"/>
</dbReference>
<dbReference type="InterPro" id="IPR037202">
    <property type="entry name" value="ESCRT_assembly_dom"/>
</dbReference>
<comment type="similarity">
    <text evidence="2">Belongs to the ubiquitin-conjugating enzyme family. UEV subfamily.</text>
</comment>
<evidence type="ECO:0000256" key="6">
    <source>
        <dbReference type="ARBA" id="ARBA00023054"/>
    </source>
</evidence>
<dbReference type="STRING" id="1076872.G8ZQ29"/>
<dbReference type="PANTHER" id="PTHR23306">
    <property type="entry name" value="TUMOR SUSCEPTIBILITY GENE 101 PROTEIN-RELATED"/>
    <property type="match status" value="1"/>
</dbReference>
<dbReference type="RefSeq" id="XP_003679934.1">
    <property type="nucleotide sequence ID" value="XM_003679886.1"/>
</dbReference>
<feature type="domain" description="SB" evidence="9">
    <location>
        <begin position="344"/>
        <end position="407"/>
    </location>
</feature>
<keyword evidence="12" id="KW-1185">Reference proteome</keyword>
<feature type="domain" description="UEV" evidence="10">
    <location>
        <begin position="15"/>
        <end position="165"/>
    </location>
</feature>
<evidence type="ECO:0000313" key="11">
    <source>
        <dbReference type="EMBL" id="CCE90723.1"/>
    </source>
</evidence>
<dbReference type="GeneID" id="11504960"/>
<evidence type="ECO:0000313" key="12">
    <source>
        <dbReference type="Proteomes" id="UP000005627"/>
    </source>
</evidence>
<protein>
    <recommendedName>
        <fullName evidence="13">UEV domain-containing protein</fullName>
    </recommendedName>
</protein>
<dbReference type="Gene3D" id="6.10.140.820">
    <property type="match status" value="1"/>
</dbReference>
<dbReference type="SUPFAM" id="SSF54495">
    <property type="entry name" value="UBC-like"/>
    <property type="match status" value="1"/>
</dbReference>
<dbReference type="GO" id="GO:0043162">
    <property type="term" value="P:ubiquitin-dependent protein catabolic process via the multivesicular body sorting pathway"/>
    <property type="evidence" value="ECO:0007669"/>
    <property type="project" value="EnsemblFungi"/>
</dbReference>
<evidence type="ECO:0000256" key="7">
    <source>
        <dbReference type="PROSITE-ProRule" id="PRU00644"/>
    </source>
</evidence>
<gene>
    <name evidence="11" type="primary">TDEL0B05940</name>
    <name evidence="11" type="ORF">TDEL_0B05940</name>
</gene>
<evidence type="ECO:0000256" key="3">
    <source>
        <dbReference type="ARBA" id="ARBA00022448"/>
    </source>
</evidence>
<dbReference type="PROSITE" id="PS51322">
    <property type="entry name" value="UEV"/>
    <property type="match status" value="1"/>
</dbReference>
<dbReference type="GO" id="GO:0006612">
    <property type="term" value="P:protein targeting to membrane"/>
    <property type="evidence" value="ECO:0007669"/>
    <property type="project" value="EnsemblFungi"/>
</dbReference>
<evidence type="ECO:0000259" key="9">
    <source>
        <dbReference type="PROSITE" id="PS51312"/>
    </source>
</evidence>
<evidence type="ECO:0000256" key="1">
    <source>
        <dbReference type="ARBA" id="ARBA00004177"/>
    </source>
</evidence>
<dbReference type="Proteomes" id="UP000005627">
    <property type="component" value="Chromosome 2"/>
</dbReference>
<keyword evidence="5 7" id="KW-0653">Protein transport</keyword>
<proteinExistence type="inferred from homology"/>
<accession>G8ZQ29</accession>
<dbReference type="Gene3D" id="3.10.110.10">
    <property type="entry name" value="Ubiquitin Conjugating Enzyme"/>
    <property type="match status" value="1"/>
</dbReference>
<keyword evidence="4" id="KW-0967">Endosome</keyword>
<evidence type="ECO:0000256" key="4">
    <source>
        <dbReference type="ARBA" id="ARBA00022753"/>
    </source>
</evidence>
<dbReference type="GO" id="GO:1904669">
    <property type="term" value="P:ATP export"/>
    <property type="evidence" value="ECO:0007669"/>
    <property type="project" value="EnsemblFungi"/>
</dbReference>
<dbReference type="InterPro" id="IPR016135">
    <property type="entry name" value="UBQ-conjugating_enzyme/RWD"/>
</dbReference>
<dbReference type="InterPro" id="IPR008883">
    <property type="entry name" value="UEV_N"/>
</dbReference>
<organism evidence="11 12">
    <name type="scientific">Torulaspora delbrueckii</name>
    <name type="common">Yeast</name>
    <name type="synonym">Candida colliculosa</name>
    <dbReference type="NCBI Taxonomy" id="4950"/>
    <lineage>
        <taxon>Eukaryota</taxon>
        <taxon>Fungi</taxon>
        <taxon>Dikarya</taxon>
        <taxon>Ascomycota</taxon>
        <taxon>Saccharomycotina</taxon>
        <taxon>Saccharomycetes</taxon>
        <taxon>Saccharomycetales</taxon>
        <taxon>Saccharomycetaceae</taxon>
        <taxon>Torulaspora</taxon>
    </lineage>
</organism>
<dbReference type="Pfam" id="PF09454">
    <property type="entry name" value="Vps23_core"/>
    <property type="match status" value="1"/>
</dbReference>
<evidence type="ECO:0008006" key="13">
    <source>
        <dbReference type="Google" id="ProtNLM"/>
    </source>
</evidence>
<evidence type="ECO:0000259" key="10">
    <source>
        <dbReference type="PROSITE" id="PS51322"/>
    </source>
</evidence>
<dbReference type="GO" id="GO:0009898">
    <property type="term" value="C:cytoplasmic side of plasma membrane"/>
    <property type="evidence" value="ECO:0007669"/>
    <property type="project" value="EnsemblFungi"/>
</dbReference>
<dbReference type="EMBL" id="HE616743">
    <property type="protein sequence ID" value="CCE90723.1"/>
    <property type="molecule type" value="Genomic_DNA"/>
</dbReference>
<name>G8ZQ29_TORDE</name>
<dbReference type="FunCoup" id="G8ZQ29">
    <property type="interactions" value="626"/>
</dbReference>
<dbReference type="InterPro" id="IPR052070">
    <property type="entry name" value="ESCRT-I_UEV_domain"/>
</dbReference>
<dbReference type="GO" id="GO:0000813">
    <property type="term" value="C:ESCRT I complex"/>
    <property type="evidence" value="ECO:0007669"/>
    <property type="project" value="EnsemblFungi"/>
</dbReference>
<feature type="region of interest" description="Disordered" evidence="8">
    <location>
        <begin position="153"/>
        <end position="225"/>
    </location>
</feature>
<dbReference type="SUPFAM" id="SSF140111">
    <property type="entry name" value="Endosomal sorting complex assembly domain"/>
    <property type="match status" value="1"/>
</dbReference>
<dbReference type="HOGENOM" id="CLU_046554_0_0_1"/>
<evidence type="ECO:0000256" key="8">
    <source>
        <dbReference type="SAM" id="MobiDB-lite"/>
    </source>
</evidence>
<sequence length="407" mass="45547">MNAAPDSQAVQLPEAVINWLFNVIQPIYQDPRGCFHDSVVALSRFKQLRPRTRVYTDSSGTSELLLCIYGNLCNDSSLPVLIWIPRSYRIEHPLIYVDLETLAGAPHALEQYVTANGEIHLPVLEQWNAETNNISDIVENLINLAAPAADEVTNASISPPPRPLPESLAPHVPPRPPRPPRPFDSSAAASREMSPRPPKIPIREDPLVNRPSHTAPPQIPERPPLTYSANLLDSELGAKHDLRHKKALENLQRTLNELTLHDSHSVQQNIEARKLAIEAAIKQFELTLDYEKASLQRTFKAIENTTTVLSRETQNIELQAEQVQKYEEIHGETPDPSSLMATENAVLNQLYELVAKDCALTDAVHTLGRLLNAGKIKLDIFVKKTRGLARQQFLIRMHMQKVINSLG</sequence>